<dbReference type="EMBL" id="KN832880">
    <property type="protein sequence ID" value="KIM98234.1"/>
    <property type="molecule type" value="Genomic_DNA"/>
</dbReference>
<proteinExistence type="predicted"/>
<feature type="domain" description="DUF7730" evidence="1">
    <location>
        <begin position="65"/>
        <end position="118"/>
    </location>
</feature>
<name>A0A0C3H4G8_OIDMZ</name>
<dbReference type="Proteomes" id="UP000054321">
    <property type="component" value="Unassembled WGS sequence"/>
</dbReference>
<dbReference type="PANTHER" id="PTHR42085">
    <property type="entry name" value="F-BOX DOMAIN-CONTAINING PROTEIN"/>
    <property type="match status" value="1"/>
</dbReference>
<accession>A0A0C3H4G8</accession>
<reference evidence="2 3" key="1">
    <citation type="submission" date="2014-04" db="EMBL/GenBank/DDBJ databases">
        <authorList>
            <consortium name="DOE Joint Genome Institute"/>
            <person name="Kuo A."/>
            <person name="Martino E."/>
            <person name="Perotto S."/>
            <person name="Kohler A."/>
            <person name="Nagy L.G."/>
            <person name="Floudas D."/>
            <person name="Copeland A."/>
            <person name="Barry K.W."/>
            <person name="Cichocki N."/>
            <person name="Veneault-Fourrey C."/>
            <person name="LaButti K."/>
            <person name="Lindquist E.A."/>
            <person name="Lipzen A."/>
            <person name="Lundell T."/>
            <person name="Morin E."/>
            <person name="Murat C."/>
            <person name="Sun H."/>
            <person name="Tunlid A."/>
            <person name="Henrissat B."/>
            <person name="Grigoriev I.V."/>
            <person name="Hibbett D.S."/>
            <person name="Martin F."/>
            <person name="Nordberg H.P."/>
            <person name="Cantor M.N."/>
            <person name="Hua S.X."/>
        </authorList>
    </citation>
    <scope>NUCLEOTIDE SEQUENCE [LARGE SCALE GENOMIC DNA]</scope>
    <source>
        <strain evidence="2 3">Zn</strain>
    </source>
</reference>
<dbReference type="InterPro" id="IPR038883">
    <property type="entry name" value="AN11006-like"/>
</dbReference>
<sequence>MAINLNVPRIFTLPLEIRLEIYNYLLIRPTFNPYEKLNSPAVGNISTNDLLNRTEKPVIHCITIHTAFLLVCKQIHAEASSILYSRNSFRFHHPKILLKFLIQIGQTNIRHIKHLHIVVPWNQESWVFWPAELLCKLSSDAKNLQNVEITFERIPSDGAQIYGFGSYDDIVSLVVGRRLSLEFNLGLALRRLAGLERIIVCGGCSEGWLERLGKTIGCKVLSNKLMEIIDDRSLPESK</sequence>
<dbReference type="InterPro" id="IPR056632">
    <property type="entry name" value="DUF7730"/>
</dbReference>
<dbReference type="OrthoDB" id="2951834at2759"/>
<evidence type="ECO:0000259" key="1">
    <source>
        <dbReference type="Pfam" id="PF24864"/>
    </source>
</evidence>
<evidence type="ECO:0000313" key="3">
    <source>
        <dbReference type="Proteomes" id="UP000054321"/>
    </source>
</evidence>
<organism evidence="2 3">
    <name type="scientific">Oidiodendron maius (strain Zn)</name>
    <dbReference type="NCBI Taxonomy" id="913774"/>
    <lineage>
        <taxon>Eukaryota</taxon>
        <taxon>Fungi</taxon>
        <taxon>Dikarya</taxon>
        <taxon>Ascomycota</taxon>
        <taxon>Pezizomycotina</taxon>
        <taxon>Leotiomycetes</taxon>
        <taxon>Leotiomycetes incertae sedis</taxon>
        <taxon>Myxotrichaceae</taxon>
        <taxon>Oidiodendron</taxon>
    </lineage>
</organism>
<evidence type="ECO:0000313" key="2">
    <source>
        <dbReference type="EMBL" id="KIM98234.1"/>
    </source>
</evidence>
<dbReference type="InParanoid" id="A0A0C3H4G8"/>
<dbReference type="PANTHER" id="PTHR42085:SF2">
    <property type="entry name" value="F-BOX DOMAIN-CONTAINING PROTEIN"/>
    <property type="match status" value="1"/>
</dbReference>
<dbReference type="HOGENOM" id="CLU_1166142_0_0_1"/>
<reference evidence="3" key="2">
    <citation type="submission" date="2015-01" db="EMBL/GenBank/DDBJ databases">
        <title>Evolutionary Origins and Diversification of the Mycorrhizal Mutualists.</title>
        <authorList>
            <consortium name="DOE Joint Genome Institute"/>
            <consortium name="Mycorrhizal Genomics Consortium"/>
            <person name="Kohler A."/>
            <person name="Kuo A."/>
            <person name="Nagy L.G."/>
            <person name="Floudas D."/>
            <person name="Copeland A."/>
            <person name="Barry K.W."/>
            <person name="Cichocki N."/>
            <person name="Veneault-Fourrey C."/>
            <person name="LaButti K."/>
            <person name="Lindquist E.A."/>
            <person name="Lipzen A."/>
            <person name="Lundell T."/>
            <person name="Morin E."/>
            <person name="Murat C."/>
            <person name="Riley R."/>
            <person name="Ohm R."/>
            <person name="Sun H."/>
            <person name="Tunlid A."/>
            <person name="Henrissat B."/>
            <person name="Grigoriev I.V."/>
            <person name="Hibbett D.S."/>
            <person name="Martin F."/>
        </authorList>
    </citation>
    <scope>NUCLEOTIDE SEQUENCE [LARGE SCALE GENOMIC DNA]</scope>
    <source>
        <strain evidence="3">Zn</strain>
    </source>
</reference>
<dbReference type="STRING" id="913774.A0A0C3H4G8"/>
<dbReference type="Pfam" id="PF24864">
    <property type="entry name" value="DUF7730"/>
    <property type="match status" value="1"/>
</dbReference>
<protein>
    <recommendedName>
        <fullName evidence="1">DUF7730 domain-containing protein</fullName>
    </recommendedName>
</protein>
<dbReference type="AlphaFoldDB" id="A0A0C3H4G8"/>
<keyword evidence="3" id="KW-1185">Reference proteome</keyword>
<gene>
    <name evidence="2" type="ORF">OIDMADRAFT_56610</name>
</gene>